<keyword evidence="10" id="KW-1185">Reference proteome</keyword>
<evidence type="ECO:0000313" key="10">
    <source>
        <dbReference type="Proteomes" id="UP000243859"/>
    </source>
</evidence>
<evidence type="ECO:0000256" key="6">
    <source>
        <dbReference type="ARBA" id="ARBA00022989"/>
    </source>
</evidence>
<feature type="transmembrane region" description="Helical" evidence="8">
    <location>
        <begin position="169"/>
        <end position="188"/>
    </location>
</feature>
<gene>
    <name evidence="9" type="ORF">C8N32_109125</name>
</gene>
<dbReference type="InterPro" id="IPR002781">
    <property type="entry name" value="TM_pro_TauE-like"/>
</dbReference>
<accession>A0A2T5BRV4</accession>
<evidence type="ECO:0000256" key="3">
    <source>
        <dbReference type="ARBA" id="ARBA00022448"/>
    </source>
</evidence>
<dbReference type="GO" id="GO:0005886">
    <property type="term" value="C:plasma membrane"/>
    <property type="evidence" value="ECO:0007669"/>
    <property type="project" value="UniProtKB-SubCell"/>
</dbReference>
<feature type="transmembrane region" description="Helical" evidence="8">
    <location>
        <begin position="78"/>
        <end position="95"/>
    </location>
</feature>
<evidence type="ECO:0000256" key="4">
    <source>
        <dbReference type="ARBA" id="ARBA00022475"/>
    </source>
</evidence>
<feature type="transmembrane region" description="Helical" evidence="8">
    <location>
        <begin position="101"/>
        <end position="119"/>
    </location>
</feature>
<feature type="transmembrane region" description="Helical" evidence="8">
    <location>
        <begin position="229"/>
        <end position="247"/>
    </location>
</feature>
<dbReference type="PANTHER" id="PTHR30269:SF37">
    <property type="entry name" value="MEMBRANE TRANSPORTER PROTEIN"/>
    <property type="match status" value="1"/>
</dbReference>
<keyword evidence="4 8" id="KW-1003">Cell membrane</keyword>
<sequence>MTLFDATFFSLAVPAVVFAGISKGGFGSGAAFAATPILALVVEPAVALGVMLPLLMLVDVATLRPFWGRWDWAASRPVILGGVPGVALGAALYTVAPADFFRFLIGVLALGFVGFQLAAQVRLLRPRGQPFPPAGGVLAGVVAGFASFVSHAGGPPVAVYLLAQGMGKTTYQASTVLIFWAINLMKALPYGILGVFTWETLVADVLLAPAALLGAWLGVRAHWLVPDHIFFALTYVLLSLSGGKLIWDALT</sequence>
<evidence type="ECO:0000256" key="1">
    <source>
        <dbReference type="ARBA" id="ARBA00004651"/>
    </source>
</evidence>
<name>A0A2T5BRV4_9RHOB</name>
<dbReference type="Proteomes" id="UP000243859">
    <property type="component" value="Unassembled WGS sequence"/>
</dbReference>
<organism evidence="9 10">
    <name type="scientific">Rhodovulum imhoffii</name>
    <dbReference type="NCBI Taxonomy" id="365340"/>
    <lineage>
        <taxon>Bacteria</taxon>
        <taxon>Pseudomonadati</taxon>
        <taxon>Pseudomonadota</taxon>
        <taxon>Alphaproteobacteria</taxon>
        <taxon>Rhodobacterales</taxon>
        <taxon>Paracoccaceae</taxon>
        <taxon>Rhodovulum</taxon>
    </lineage>
</organism>
<evidence type="ECO:0000313" key="9">
    <source>
        <dbReference type="EMBL" id="PTN02001.1"/>
    </source>
</evidence>
<dbReference type="Pfam" id="PF01925">
    <property type="entry name" value="TauE"/>
    <property type="match status" value="1"/>
</dbReference>
<reference evidence="9 10" key="1">
    <citation type="submission" date="2018-04" db="EMBL/GenBank/DDBJ databases">
        <title>Genomic Encyclopedia of Archaeal and Bacterial Type Strains, Phase II (KMG-II): from individual species to whole genera.</title>
        <authorList>
            <person name="Goeker M."/>
        </authorList>
    </citation>
    <scope>NUCLEOTIDE SEQUENCE [LARGE SCALE GENOMIC DNA]</scope>
    <source>
        <strain evidence="9 10">DSM 18064</strain>
    </source>
</reference>
<keyword evidence="6 8" id="KW-1133">Transmembrane helix</keyword>
<dbReference type="AlphaFoldDB" id="A0A2T5BRV4"/>
<proteinExistence type="inferred from homology"/>
<comment type="caution">
    <text evidence="9">The sequence shown here is derived from an EMBL/GenBank/DDBJ whole genome shotgun (WGS) entry which is preliminary data.</text>
</comment>
<protein>
    <recommendedName>
        <fullName evidence="8">Probable membrane transporter protein</fullName>
    </recommendedName>
</protein>
<dbReference type="EMBL" id="QAAA01000009">
    <property type="protein sequence ID" value="PTN02001.1"/>
    <property type="molecule type" value="Genomic_DNA"/>
</dbReference>
<dbReference type="RefSeq" id="WP_107892675.1">
    <property type="nucleotide sequence ID" value="NZ_NHSI01000032.1"/>
</dbReference>
<evidence type="ECO:0000256" key="2">
    <source>
        <dbReference type="ARBA" id="ARBA00009142"/>
    </source>
</evidence>
<evidence type="ECO:0000256" key="5">
    <source>
        <dbReference type="ARBA" id="ARBA00022692"/>
    </source>
</evidence>
<keyword evidence="3" id="KW-0813">Transport</keyword>
<feature type="transmembrane region" description="Helical" evidence="8">
    <location>
        <begin position="29"/>
        <end position="57"/>
    </location>
</feature>
<dbReference type="PANTHER" id="PTHR30269">
    <property type="entry name" value="TRANSMEMBRANE PROTEIN YFCA"/>
    <property type="match status" value="1"/>
</dbReference>
<keyword evidence="5 8" id="KW-0812">Transmembrane</keyword>
<comment type="similarity">
    <text evidence="2 8">Belongs to the 4-toluene sulfonate uptake permease (TSUP) (TC 2.A.102) family.</text>
</comment>
<evidence type="ECO:0000256" key="8">
    <source>
        <dbReference type="RuleBase" id="RU363041"/>
    </source>
</evidence>
<keyword evidence="7 8" id="KW-0472">Membrane</keyword>
<dbReference type="InterPro" id="IPR052017">
    <property type="entry name" value="TSUP"/>
</dbReference>
<dbReference type="OrthoDB" id="7028171at2"/>
<evidence type="ECO:0000256" key="7">
    <source>
        <dbReference type="ARBA" id="ARBA00023136"/>
    </source>
</evidence>
<comment type="subcellular location">
    <subcellularLocation>
        <location evidence="1 8">Cell membrane</location>
        <topology evidence="1 8">Multi-pass membrane protein</topology>
    </subcellularLocation>
</comment>